<evidence type="ECO:0000256" key="1">
    <source>
        <dbReference type="SAM" id="Phobius"/>
    </source>
</evidence>
<proteinExistence type="predicted"/>
<evidence type="ECO:0000313" key="3">
    <source>
        <dbReference type="Proteomes" id="UP000661607"/>
    </source>
</evidence>
<comment type="caution">
    <text evidence="2">The sequence shown here is derived from an EMBL/GenBank/DDBJ whole genome shotgun (WGS) entry which is preliminary data.</text>
</comment>
<keyword evidence="1" id="KW-1133">Transmembrane helix</keyword>
<dbReference type="RefSeq" id="WP_192778949.1">
    <property type="nucleotide sequence ID" value="NZ_BAAASY010000031.1"/>
</dbReference>
<sequence>MLPVVNWDAVATAAVAAIIFNLALDYVAKPRLEARKEEILDAHRSRRELLASAVRIAHAAAFVSAAVPSSAEPAVRGNVYVEQDRQYDRLQAEVQQLADDAGRHAGTFLGPLLNLVVGYVSALQGLLMSARPRTEQAADIQKLAGAMAVALSSPRRWQIWKIVVKGQAMAEVRRLVAEHTGAAS</sequence>
<feature type="transmembrane region" description="Helical" evidence="1">
    <location>
        <begin position="6"/>
        <end position="28"/>
    </location>
</feature>
<keyword evidence="1" id="KW-0472">Membrane</keyword>
<gene>
    <name evidence="2" type="ORF">H4W81_007378</name>
</gene>
<accession>A0ABR9KRE7</accession>
<feature type="transmembrane region" description="Helical" evidence="1">
    <location>
        <begin position="108"/>
        <end position="127"/>
    </location>
</feature>
<dbReference type="EMBL" id="JADBEF010000001">
    <property type="protein sequence ID" value="MBE1564599.1"/>
    <property type="molecule type" value="Genomic_DNA"/>
</dbReference>
<dbReference type="Proteomes" id="UP000661607">
    <property type="component" value="Unassembled WGS sequence"/>
</dbReference>
<feature type="transmembrane region" description="Helical" evidence="1">
    <location>
        <begin position="49"/>
        <end position="67"/>
    </location>
</feature>
<protein>
    <submittedName>
        <fullName evidence="2">Uncharacterized protein</fullName>
    </submittedName>
</protein>
<keyword evidence="3" id="KW-1185">Reference proteome</keyword>
<keyword evidence="1" id="KW-0812">Transmembrane</keyword>
<reference evidence="2 3" key="1">
    <citation type="submission" date="2020-10" db="EMBL/GenBank/DDBJ databases">
        <title>Sequencing the genomes of 1000 actinobacteria strains.</title>
        <authorList>
            <person name="Klenk H.-P."/>
        </authorList>
    </citation>
    <scope>NUCLEOTIDE SEQUENCE [LARGE SCALE GENOMIC DNA]</scope>
    <source>
        <strain evidence="2 3">DSM 43748</strain>
    </source>
</reference>
<organism evidence="2 3">
    <name type="scientific">Nonomuraea africana</name>
    <dbReference type="NCBI Taxonomy" id="46171"/>
    <lineage>
        <taxon>Bacteria</taxon>
        <taxon>Bacillati</taxon>
        <taxon>Actinomycetota</taxon>
        <taxon>Actinomycetes</taxon>
        <taxon>Streptosporangiales</taxon>
        <taxon>Streptosporangiaceae</taxon>
        <taxon>Nonomuraea</taxon>
    </lineage>
</organism>
<name>A0ABR9KRE7_9ACTN</name>
<evidence type="ECO:0000313" key="2">
    <source>
        <dbReference type="EMBL" id="MBE1564599.1"/>
    </source>
</evidence>